<proteinExistence type="inferred from homology"/>
<keyword evidence="7" id="KW-0812">Transmembrane</keyword>
<reference evidence="9 10" key="1">
    <citation type="submission" date="2019-11" db="EMBL/GenBank/DDBJ databases">
        <title>Whole genome shotgun sequencing (WGS) data from Adlercreutzia equolifaciens ResAG-91, Eggerthella lenta MRI-F36, MRI-F37, MRI-F40, ResAG-49, ResAG-88, ResAG-121, ResAG-145, and Gordonibacter sp. ResAG-5, ResAG-26, ResAG-43, ResAG-50, ResAG-59.</title>
        <authorList>
            <person name="Stoll D.A."/>
            <person name="Danylec N."/>
            <person name="Franz C.M.A.P."/>
            <person name="Huch M."/>
        </authorList>
    </citation>
    <scope>NUCLEOTIDE SEQUENCE [LARGE SCALE GENOMIC DNA]</scope>
    <source>
        <strain evidence="9 10">ResAG-91</strain>
    </source>
</reference>
<sequence length="1412" mass="151306">MVSEGRTPNLPAAPAALATATASARHAPLLPPLENRAPRSPALFPLKTRRSPFWLLAPTAFSSQKNTTSARSREGTNWDIPASFLRFGSRKVIGVRHRAPYAKPSSPHSFETRTSRLRPTPDSLSSIEQRGHVAAQRGVTVDSLDPVPARPPLQGGRALFNMVLAFLLLVGLIPAMCAPATSAVATETEGVPVMFHFKDSAGETIDFASITAPYDLQEGHIVATVDEGGALGLDEALSFAVYEHYATFGDRQRDITDECSLDAAAGTVSIPESYANTLDTLGIVFELSPAHPAYERFVLADLDTSPQELTVGEETTTIASDIPDILAEAGGIAPFAAAFPGQTEKHYALNPYMRLETFDVDMPRKQEAYGFPSDLVGSYGFGAFFGTSQHWVNGVSQGTNFNDYVLNTASSSFDAVVDAFLYETIAARNGADAPFATSRTGSDYRARFLTTGNDYKDTNYSGGSAPTNRAMAQATCGTAGVSNGYGAVASNPNGDNYITYKGTYTGSQSAYNGWYKFYYKIDARSAATNKEFQDVVGYLLVEPINTGRAQVVKTSANPAISNANGNYSLANAVFGAFSTRASAEAAAEQAAKGAWGSWQAARTWAQANASFTLVTGADGRSAVAEDIEGGDYYFCELFAPPGFRLNSAVQKATVEATSDESVVCQVSFADEPMRGSIDLLKQSGYPEVTMGHPGYTLAGAVYGVYADSACTKLVREIRTSLNGDADGYGRIDEMPIGSYWVRETKRPLEGYALDSRTYAVTVADRSVTRVNTTAVSDKAKLNPLSLLIQKKDAQSGQSHAQGAATLGDAHFRIDYYAAKNASLDALKTLEPQASWVVRTNDEGAFLLDEAEGSFTHTLADGTTEELPYKVAGDAFYKLSNGRIALPIGTYAIQEVKAPRGYLLDETVHVRHVTDADTDGEIIETFDAEQNGDLVTDRVARTDLRFMKRADGAAKLAGIPFKLTSKTTGEWHILVTDKNGLASTESTPGHPHDANTNANDAQFTAPDGSFQMPLTLDTEALDATAGIWFGLNAEGASVAADNGLGALPFDTYELEELRCPANAIFEMIRDEIVVDESDEGLVVDLGTLNNTGTDKPTIRTSAYDGLSDDLYDTQISADTKAVVIDRVTYSGLEPEEPYLLRGTLMDKATGEPFLVNEEEVTAELEFTPEDYNGYANVTFAFDASAITEDTNLVIFETLLQDGVEVASHRDLADRKQTIAVSPIAIGTTAVDAATGTHEGVPAEEVTIIDTVSYQGLTPGEEYELSAVLMDKEENAPWLVEGKVVMVSHRFIPEESSGTVDVEITIPGANLDGVSLVVFESLLHDDIEVALHADIEDEGQTVSYAYPDLPLPPTGGDEPEKPAEPEADEPEPTRVARTSRLAQTGDESLTVICLVALLAVAGAGAAFVAYRKRR</sequence>
<dbReference type="NCBIfam" id="NF033903">
    <property type="entry name" value="VaFE_rpt"/>
    <property type="match status" value="2"/>
</dbReference>
<evidence type="ECO:0000256" key="4">
    <source>
        <dbReference type="ARBA" id="ARBA00022729"/>
    </source>
</evidence>
<keyword evidence="3" id="KW-0964">Secreted</keyword>
<evidence type="ECO:0000259" key="8">
    <source>
        <dbReference type="PROSITE" id="PS50847"/>
    </source>
</evidence>
<dbReference type="GO" id="GO:0005975">
    <property type="term" value="P:carbohydrate metabolic process"/>
    <property type="evidence" value="ECO:0007669"/>
    <property type="project" value="UniProtKB-ARBA"/>
</dbReference>
<protein>
    <submittedName>
        <fullName evidence="9">VaFE repeat-containing surface-anchored protein</fullName>
    </submittedName>
</protein>
<dbReference type="Gene3D" id="2.60.40.3930">
    <property type="match status" value="2"/>
</dbReference>
<evidence type="ECO:0000313" key="9">
    <source>
        <dbReference type="EMBL" id="MVN58319.1"/>
    </source>
</evidence>
<feature type="region of interest" description="Disordered" evidence="6">
    <location>
        <begin position="102"/>
        <end position="124"/>
    </location>
</feature>
<gene>
    <name evidence="9" type="ORF">GO707_03635</name>
</gene>
<dbReference type="InterPro" id="IPR019931">
    <property type="entry name" value="LPXTG_anchor"/>
</dbReference>
<keyword evidence="2" id="KW-0134">Cell wall</keyword>
<evidence type="ECO:0000256" key="6">
    <source>
        <dbReference type="SAM" id="MobiDB-lite"/>
    </source>
</evidence>
<accession>A0A7K1T3Y4</accession>
<evidence type="ECO:0000256" key="7">
    <source>
        <dbReference type="SAM" id="Phobius"/>
    </source>
</evidence>
<organism evidence="9 10">
    <name type="scientific">Adlercreutzia rubneri</name>
    <dbReference type="NCBI Taxonomy" id="2916441"/>
    <lineage>
        <taxon>Bacteria</taxon>
        <taxon>Bacillati</taxon>
        <taxon>Actinomycetota</taxon>
        <taxon>Coriobacteriia</taxon>
        <taxon>Eggerthellales</taxon>
        <taxon>Eggerthellaceae</taxon>
        <taxon>Adlercreutzia</taxon>
    </lineage>
</organism>
<dbReference type="PANTHER" id="PTHR36108:SF13">
    <property type="entry name" value="COLOSSIN-B-RELATED"/>
    <property type="match status" value="1"/>
</dbReference>
<evidence type="ECO:0000313" key="10">
    <source>
        <dbReference type="Proteomes" id="UP000488839"/>
    </source>
</evidence>
<dbReference type="PROSITE" id="PS50847">
    <property type="entry name" value="GRAM_POS_ANCHORING"/>
    <property type="match status" value="1"/>
</dbReference>
<dbReference type="InterPro" id="IPR041033">
    <property type="entry name" value="SpaA_PFL_dom_1"/>
</dbReference>
<keyword evidence="5" id="KW-0572">Peptidoglycan-anchor</keyword>
<keyword evidence="7" id="KW-1133">Transmembrane helix</keyword>
<evidence type="ECO:0000256" key="2">
    <source>
        <dbReference type="ARBA" id="ARBA00022512"/>
    </source>
</evidence>
<dbReference type="Gene3D" id="2.60.40.10">
    <property type="entry name" value="Immunoglobulins"/>
    <property type="match status" value="3"/>
</dbReference>
<dbReference type="Proteomes" id="UP000488839">
    <property type="component" value="Unassembled WGS sequence"/>
</dbReference>
<name>A0A7K1T3Y4_9ACTN</name>
<dbReference type="PANTHER" id="PTHR36108">
    <property type="entry name" value="COLOSSIN-B-RELATED"/>
    <property type="match status" value="1"/>
</dbReference>
<feature type="region of interest" description="Disordered" evidence="6">
    <location>
        <begin position="1342"/>
        <end position="1374"/>
    </location>
</feature>
<comment type="caution">
    <text evidence="9">The sequence shown here is derived from an EMBL/GenBank/DDBJ whole genome shotgun (WGS) entry which is preliminary data.</text>
</comment>
<evidence type="ECO:0000256" key="3">
    <source>
        <dbReference type="ARBA" id="ARBA00022525"/>
    </source>
</evidence>
<evidence type="ECO:0000256" key="1">
    <source>
        <dbReference type="ARBA" id="ARBA00007257"/>
    </source>
</evidence>
<comment type="similarity">
    <text evidence="1">Belongs to the serine-aspartate repeat-containing protein (SDr) family.</text>
</comment>
<keyword evidence="10" id="KW-1185">Reference proteome</keyword>
<feature type="domain" description="Gram-positive cocci surface proteins LPxTG" evidence="8">
    <location>
        <begin position="1379"/>
        <end position="1412"/>
    </location>
</feature>
<dbReference type="InterPro" id="IPR013783">
    <property type="entry name" value="Ig-like_fold"/>
</dbReference>
<feature type="transmembrane region" description="Helical" evidence="7">
    <location>
        <begin position="158"/>
        <end position="176"/>
    </location>
</feature>
<dbReference type="Pfam" id="PF17802">
    <property type="entry name" value="SpaA"/>
    <property type="match status" value="1"/>
</dbReference>
<dbReference type="Pfam" id="PF18202">
    <property type="entry name" value="TQ"/>
    <property type="match status" value="2"/>
</dbReference>
<keyword evidence="7" id="KW-0472">Membrane</keyword>
<evidence type="ECO:0000256" key="5">
    <source>
        <dbReference type="ARBA" id="ARBA00023088"/>
    </source>
</evidence>
<feature type="transmembrane region" description="Helical" evidence="7">
    <location>
        <begin position="1387"/>
        <end position="1408"/>
    </location>
</feature>
<keyword evidence="4" id="KW-0732">Signal</keyword>
<dbReference type="EMBL" id="WPOO01000004">
    <property type="protein sequence ID" value="MVN58319.1"/>
    <property type="molecule type" value="Genomic_DNA"/>
</dbReference>
<dbReference type="InterPro" id="IPR041100">
    <property type="entry name" value="TQ"/>
</dbReference>